<dbReference type="EMBL" id="GL448858">
    <property type="protein sequence ID" value="EFN83624.1"/>
    <property type="molecule type" value="Genomic_DNA"/>
</dbReference>
<protein>
    <submittedName>
        <fullName evidence="2">Uncharacterized protein</fullName>
    </submittedName>
</protein>
<organism evidence="3">
    <name type="scientific">Harpegnathos saltator</name>
    <name type="common">Jerdon's jumping ant</name>
    <dbReference type="NCBI Taxonomy" id="610380"/>
    <lineage>
        <taxon>Eukaryota</taxon>
        <taxon>Metazoa</taxon>
        <taxon>Ecdysozoa</taxon>
        <taxon>Arthropoda</taxon>
        <taxon>Hexapoda</taxon>
        <taxon>Insecta</taxon>
        <taxon>Pterygota</taxon>
        <taxon>Neoptera</taxon>
        <taxon>Endopterygota</taxon>
        <taxon>Hymenoptera</taxon>
        <taxon>Apocrita</taxon>
        <taxon>Aculeata</taxon>
        <taxon>Formicoidea</taxon>
        <taxon>Formicidae</taxon>
        <taxon>Ponerinae</taxon>
        <taxon>Ponerini</taxon>
        <taxon>Harpegnathos</taxon>
    </lineage>
</organism>
<evidence type="ECO:0000313" key="2">
    <source>
        <dbReference type="EMBL" id="EFN83624.1"/>
    </source>
</evidence>
<dbReference type="AlphaFoldDB" id="E2BL03"/>
<accession>E2BL03</accession>
<feature type="compositionally biased region" description="Basic and acidic residues" evidence="1">
    <location>
        <begin position="18"/>
        <end position="27"/>
    </location>
</feature>
<feature type="compositionally biased region" description="Low complexity" evidence="1">
    <location>
        <begin position="49"/>
        <end position="62"/>
    </location>
</feature>
<feature type="region of interest" description="Disordered" evidence="1">
    <location>
        <begin position="1"/>
        <end position="62"/>
    </location>
</feature>
<keyword evidence="3" id="KW-1185">Reference proteome</keyword>
<dbReference type="InParanoid" id="E2BL03"/>
<evidence type="ECO:0000313" key="3">
    <source>
        <dbReference type="Proteomes" id="UP000008237"/>
    </source>
</evidence>
<dbReference type="Proteomes" id="UP000008237">
    <property type="component" value="Unassembled WGS sequence"/>
</dbReference>
<proteinExistence type="predicted"/>
<evidence type="ECO:0000256" key="1">
    <source>
        <dbReference type="SAM" id="MobiDB-lite"/>
    </source>
</evidence>
<sequence length="62" mass="6735">MWEQLLEDPETPPSTEAADEKSWKDAAPRLNTTELPPLAPLSRITIEGATKAAASTSAKMLR</sequence>
<name>E2BL03_HARSA</name>
<feature type="compositionally biased region" description="Acidic residues" evidence="1">
    <location>
        <begin position="1"/>
        <end position="10"/>
    </location>
</feature>
<gene>
    <name evidence="2" type="ORF">EAI_06573</name>
</gene>
<reference evidence="2 3" key="1">
    <citation type="journal article" date="2010" name="Science">
        <title>Genomic comparison of the ants Camponotus floridanus and Harpegnathos saltator.</title>
        <authorList>
            <person name="Bonasio R."/>
            <person name="Zhang G."/>
            <person name="Ye C."/>
            <person name="Mutti N.S."/>
            <person name="Fang X."/>
            <person name="Qin N."/>
            <person name="Donahue G."/>
            <person name="Yang P."/>
            <person name="Li Q."/>
            <person name="Li C."/>
            <person name="Zhang P."/>
            <person name="Huang Z."/>
            <person name="Berger S.L."/>
            <person name="Reinberg D."/>
            <person name="Wang J."/>
            <person name="Liebig J."/>
        </authorList>
    </citation>
    <scope>NUCLEOTIDE SEQUENCE [LARGE SCALE GENOMIC DNA]</scope>
    <source>
        <strain evidence="2 3">R22 G/1</strain>
    </source>
</reference>